<dbReference type="InterPro" id="IPR018062">
    <property type="entry name" value="HTH_AraC-typ_CS"/>
</dbReference>
<dbReference type="PROSITE" id="PS01124">
    <property type="entry name" value="HTH_ARAC_FAMILY_2"/>
    <property type="match status" value="1"/>
</dbReference>
<dbReference type="Gene3D" id="1.10.10.60">
    <property type="entry name" value="Homeodomain-like"/>
    <property type="match status" value="2"/>
</dbReference>
<dbReference type="OrthoDB" id="1007602at2"/>
<reference evidence="5 6" key="1">
    <citation type="submission" date="2018-10" db="EMBL/GenBank/DDBJ databases">
        <title>Genomic Encyclopedia of Archaeal and Bacterial Type Strains, Phase II (KMG-II): from individual species to whole genera.</title>
        <authorList>
            <person name="Goeker M."/>
        </authorList>
    </citation>
    <scope>NUCLEOTIDE SEQUENCE [LARGE SCALE GENOMIC DNA]</scope>
    <source>
        <strain evidence="5 6">DSM 25230</strain>
    </source>
</reference>
<dbReference type="RefSeq" id="WP_121063412.1">
    <property type="nucleotide sequence ID" value="NZ_RBIQ01000007.1"/>
</dbReference>
<dbReference type="PANTHER" id="PTHR43280">
    <property type="entry name" value="ARAC-FAMILY TRANSCRIPTIONAL REGULATOR"/>
    <property type="match status" value="1"/>
</dbReference>
<evidence type="ECO:0000256" key="2">
    <source>
        <dbReference type="ARBA" id="ARBA00023125"/>
    </source>
</evidence>
<evidence type="ECO:0000313" key="6">
    <source>
        <dbReference type="Proteomes" id="UP000269412"/>
    </source>
</evidence>
<keyword evidence="2 5" id="KW-0238">DNA-binding</keyword>
<name>A0A495EBS1_9FLAO</name>
<dbReference type="SMART" id="SM00342">
    <property type="entry name" value="HTH_ARAC"/>
    <property type="match status" value="1"/>
</dbReference>
<dbReference type="GO" id="GO:0043565">
    <property type="term" value="F:sequence-specific DNA binding"/>
    <property type="evidence" value="ECO:0007669"/>
    <property type="project" value="InterPro"/>
</dbReference>
<dbReference type="SUPFAM" id="SSF46689">
    <property type="entry name" value="Homeodomain-like"/>
    <property type="match status" value="2"/>
</dbReference>
<dbReference type="PANTHER" id="PTHR43280:SF2">
    <property type="entry name" value="HTH-TYPE TRANSCRIPTIONAL REGULATOR EXSA"/>
    <property type="match status" value="1"/>
</dbReference>
<accession>A0A495EBS1</accession>
<comment type="caution">
    <text evidence="5">The sequence shown here is derived from an EMBL/GenBank/DDBJ whole genome shotgun (WGS) entry which is preliminary data.</text>
</comment>
<dbReference type="EMBL" id="RBIQ01000007">
    <property type="protein sequence ID" value="RKR14310.1"/>
    <property type="molecule type" value="Genomic_DNA"/>
</dbReference>
<protein>
    <submittedName>
        <fullName evidence="5">AraC-like DNA-binding protein</fullName>
    </submittedName>
</protein>
<organism evidence="5 6">
    <name type="scientific">Maribacter vaceletii</name>
    <dbReference type="NCBI Taxonomy" id="1206816"/>
    <lineage>
        <taxon>Bacteria</taxon>
        <taxon>Pseudomonadati</taxon>
        <taxon>Bacteroidota</taxon>
        <taxon>Flavobacteriia</taxon>
        <taxon>Flavobacteriales</taxon>
        <taxon>Flavobacteriaceae</taxon>
        <taxon>Maribacter</taxon>
    </lineage>
</organism>
<dbReference type="InterPro" id="IPR018060">
    <property type="entry name" value="HTH_AraC"/>
</dbReference>
<dbReference type="PROSITE" id="PS00041">
    <property type="entry name" value="HTH_ARAC_FAMILY_1"/>
    <property type="match status" value="1"/>
</dbReference>
<dbReference type="InterPro" id="IPR009057">
    <property type="entry name" value="Homeodomain-like_sf"/>
</dbReference>
<keyword evidence="1" id="KW-0805">Transcription regulation</keyword>
<dbReference type="Proteomes" id="UP000269412">
    <property type="component" value="Unassembled WGS sequence"/>
</dbReference>
<proteinExistence type="predicted"/>
<feature type="domain" description="HTH araC/xylS-type" evidence="4">
    <location>
        <begin position="183"/>
        <end position="281"/>
    </location>
</feature>
<evidence type="ECO:0000259" key="4">
    <source>
        <dbReference type="PROSITE" id="PS01124"/>
    </source>
</evidence>
<dbReference type="AlphaFoldDB" id="A0A495EBS1"/>
<dbReference type="GO" id="GO:0003700">
    <property type="term" value="F:DNA-binding transcription factor activity"/>
    <property type="evidence" value="ECO:0007669"/>
    <property type="project" value="InterPro"/>
</dbReference>
<sequence length="285" mass="32951">MNLLETLKLNLLHTGYAELDDKWDYENVISTFVRLFLVTKGSAEMEHSGSFFTLKPGKMYLIPSFTYNNYRCRDYHEQYYTGFFEETSPGVSIFNLNEFVYEVDASKLDEQYFKRLLELHPNMSVENSDPKLFMNGGLIKMGDSLENNLKLKLETKSILEILLSKFITNEIKNELKTSTGDLNKVLVYISKNLSKEISVDQLATFCNLNTDYFSRSFKSIYGVRPNRFIQLKRVERAQFLLLSSQKPLKQIAEEVGLYDGAYLSKTFKKLTGVTPAAFRKQKLSN</sequence>
<evidence type="ECO:0000313" key="5">
    <source>
        <dbReference type="EMBL" id="RKR14310.1"/>
    </source>
</evidence>
<evidence type="ECO:0000256" key="3">
    <source>
        <dbReference type="ARBA" id="ARBA00023163"/>
    </source>
</evidence>
<dbReference type="Pfam" id="PF12833">
    <property type="entry name" value="HTH_18"/>
    <property type="match status" value="1"/>
</dbReference>
<keyword evidence="3" id="KW-0804">Transcription</keyword>
<keyword evidence="6" id="KW-1185">Reference proteome</keyword>
<gene>
    <name evidence="5" type="ORF">CLV91_0385</name>
</gene>
<evidence type="ECO:0000256" key="1">
    <source>
        <dbReference type="ARBA" id="ARBA00023015"/>
    </source>
</evidence>